<evidence type="ECO:0000256" key="2">
    <source>
        <dbReference type="ARBA" id="ARBA00022771"/>
    </source>
</evidence>
<dbReference type="OrthoDB" id="9992988at2759"/>
<evidence type="ECO:0000313" key="7">
    <source>
        <dbReference type="Proteomes" id="UP000887568"/>
    </source>
</evidence>
<dbReference type="EnsemblMetazoa" id="XM_038200882.1">
    <property type="protein sequence ID" value="XP_038056810.1"/>
    <property type="gene ID" value="LOC119728587"/>
</dbReference>
<dbReference type="InterPro" id="IPR001841">
    <property type="entry name" value="Znf_RING"/>
</dbReference>
<keyword evidence="7" id="KW-1185">Reference proteome</keyword>
<dbReference type="InterPro" id="IPR047153">
    <property type="entry name" value="TRIM45/56/19-like"/>
</dbReference>
<name>A0A913ZZQ5_PATMI</name>
<dbReference type="InterPro" id="IPR013083">
    <property type="entry name" value="Znf_RING/FYVE/PHD"/>
</dbReference>
<dbReference type="InterPro" id="IPR017907">
    <property type="entry name" value="Znf_RING_CS"/>
</dbReference>
<dbReference type="AlphaFoldDB" id="A0A913ZZQ5"/>
<evidence type="ECO:0000259" key="5">
    <source>
        <dbReference type="PROSITE" id="PS50089"/>
    </source>
</evidence>
<dbReference type="Proteomes" id="UP000887568">
    <property type="component" value="Unplaced"/>
</dbReference>
<dbReference type="SUPFAM" id="SSF57850">
    <property type="entry name" value="RING/U-box"/>
    <property type="match status" value="1"/>
</dbReference>
<protein>
    <recommendedName>
        <fullName evidence="5">RING-type domain-containing protein</fullName>
    </recommendedName>
</protein>
<accession>A0A913ZZQ5</accession>
<dbReference type="PROSITE" id="PS50089">
    <property type="entry name" value="ZF_RING_2"/>
    <property type="match status" value="1"/>
</dbReference>
<proteinExistence type="predicted"/>
<dbReference type="RefSeq" id="XP_038056810.1">
    <property type="nucleotide sequence ID" value="XM_038200882.1"/>
</dbReference>
<dbReference type="GO" id="GO:0008270">
    <property type="term" value="F:zinc ion binding"/>
    <property type="evidence" value="ECO:0007669"/>
    <property type="project" value="UniProtKB-KW"/>
</dbReference>
<dbReference type="PANTHER" id="PTHR25462">
    <property type="entry name" value="BONUS, ISOFORM C-RELATED"/>
    <property type="match status" value="1"/>
</dbReference>
<dbReference type="PANTHER" id="PTHR25462:SF291">
    <property type="entry name" value="E3 UBIQUITIN-PROTEIN LIGASE TRIM45"/>
    <property type="match status" value="1"/>
</dbReference>
<evidence type="ECO:0000256" key="3">
    <source>
        <dbReference type="ARBA" id="ARBA00022833"/>
    </source>
</evidence>
<keyword evidence="1" id="KW-0479">Metal-binding</keyword>
<dbReference type="PROSITE" id="PS00518">
    <property type="entry name" value="ZF_RING_1"/>
    <property type="match status" value="1"/>
</dbReference>
<evidence type="ECO:0000313" key="6">
    <source>
        <dbReference type="EnsemblMetazoa" id="XP_038056810.1"/>
    </source>
</evidence>
<keyword evidence="3" id="KW-0862">Zinc</keyword>
<dbReference type="InterPro" id="IPR027370">
    <property type="entry name" value="Znf-RING_euk"/>
</dbReference>
<evidence type="ECO:0000256" key="1">
    <source>
        <dbReference type="ARBA" id="ARBA00022723"/>
    </source>
</evidence>
<dbReference type="Pfam" id="PF13445">
    <property type="entry name" value="zf-RING_UBOX"/>
    <property type="match status" value="1"/>
</dbReference>
<dbReference type="GO" id="GO:0061630">
    <property type="term" value="F:ubiquitin protein ligase activity"/>
    <property type="evidence" value="ECO:0007669"/>
    <property type="project" value="TreeGrafter"/>
</dbReference>
<dbReference type="Gene3D" id="3.30.40.10">
    <property type="entry name" value="Zinc/RING finger domain, C3HC4 (zinc finger)"/>
    <property type="match status" value="1"/>
</dbReference>
<organism evidence="6 7">
    <name type="scientific">Patiria miniata</name>
    <name type="common">Bat star</name>
    <name type="synonym">Asterina miniata</name>
    <dbReference type="NCBI Taxonomy" id="46514"/>
    <lineage>
        <taxon>Eukaryota</taxon>
        <taxon>Metazoa</taxon>
        <taxon>Echinodermata</taxon>
        <taxon>Eleutherozoa</taxon>
        <taxon>Asterozoa</taxon>
        <taxon>Asteroidea</taxon>
        <taxon>Valvatacea</taxon>
        <taxon>Valvatida</taxon>
        <taxon>Asterinidae</taxon>
        <taxon>Patiria</taxon>
    </lineage>
</organism>
<sequence>MAEAAAKTVWKISQGHLECPICCCLFKDPKMLDCLHSFCLKCLDEMMSRQKPEAEKITCPVCRRETQVPDGGLQSLASSFFLSSLVDEVKQQGKHGHLPPHVTVENARRPLGGVSIVVITSARNAAKLMRGSNTPKTIKSFHWEIGRNQRCLQQNIANPSPKCVRSTMTILCIFTVTHATP</sequence>
<dbReference type="GeneID" id="119728587"/>
<reference evidence="6" key="1">
    <citation type="submission" date="2022-11" db="UniProtKB">
        <authorList>
            <consortium name="EnsemblMetazoa"/>
        </authorList>
    </citation>
    <scope>IDENTIFICATION</scope>
</reference>
<keyword evidence="2 4" id="KW-0863">Zinc-finger</keyword>
<evidence type="ECO:0000256" key="4">
    <source>
        <dbReference type="PROSITE-ProRule" id="PRU00175"/>
    </source>
</evidence>
<feature type="domain" description="RING-type" evidence="5">
    <location>
        <begin position="19"/>
        <end position="63"/>
    </location>
</feature>
<dbReference type="SMART" id="SM00184">
    <property type="entry name" value="RING"/>
    <property type="match status" value="1"/>
</dbReference>